<keyword evidence="1" id="KW-0805">Transcription regulation</keyword>
<feature type="region of interest" description="Disordered" evidence="5">
    <location>
        <begin position="330"/>
        <end position="369"/>
    </location>
</feature>
<keyword evidence="3" id="KW-0804">Transcription</keyword>
<feature type="region of interest" description="Disordered" evidence="5">
    <location>
        <begin position="265"/>
        <end position="286"/>
    </location>
</feature>
<accession>A0A8J2WLI1</accession>
<dbReference type="PRINTS" id="PR00042">
    <property type="entry name" value="LEUZIPPRFOS"/>
</dbReference>
<reference evidence="7" key="1">
    <citation type="submission" date="2021-11" db="EMBL/GenBank/DDBJ databases">
        <authorList>
            <person name="Schell T."/>
        </authorList>
    </citation>
    <scope>NUCLEOTIDE SEQUENCE</scope>
    <source>
        <strain evidence="7">M5</strain>
    </source>
</reference>
<dbReference type="Proteomes" id="UP000789390">
    <property type="component" value="Unassembled WGS sequence"/>
</dbReference>
<sequence length="396" mass="41723">MYLNVNLASNASGGGGGNDSSSTVAGSCTTPRTPEILNLLAGAPFDNVASYGSGGRYGSVANIGNNSGSSSFNYFQSSSSTPLGSAGVSAGLPASTPGDGPSSPGEHASSSFSSFSSLCSSPATPSTPPAGGPPSIQNTRTYLIKEGLKLTIQSKRLASGRGSLESDQHGHMPLKDEMGQLTTEDEERRRRRRERNKVAATKCRNRKKERTGILMQESDALEDQNVNFRSEIQRLEAEKRRLMDVLAMHSPTCLKTAAGNHRPTPTSCSSDFVQHDPSTSAAGSQVGTRCGESVVSFDHQVVVPSDQAYVMSGGLSSSNYGPMYDCNRSSSESAAMAGNHHHHHSSTYDVPSESSASNYNNNSGEVGSSYNSQVNMIQQRGSYGGGDNNIPGQNYR</sequence>
<feature type="compositionally biased region" description="Low complexity" evidence="5">
    <location>
        <begin position="352"/>
        <end position="363"/>
    </location>
</feature>
<keyword evidence="4" id="KW-0175">Coiled coil</keyword>
<dbReference type="GO" id="GO:0000978">
    <property type="term" value="F:RNA polymerase II cis-regulatory region sequence-specific DNA binding"/>
    <property type="evidence" value="ECO:0007669"/>
    <property type="project" value="TreeGrafter"/>
</dbReference>
<dbReference type="GO" id="GO:0005634">
    <property type="term" value="C:nucleus"/>
    <property type="evidence" value="ECO:0007669"/>
    <property type="project" value="TreeGrafter"/>
</dbReference>
<evidence type="ECO:0000259" key="6">
    <source>
        <dbReference type="PROSITE" id="PS50217"/>
    </source>
</evidence>
<protein>
    <recommendedName>
        <fullName evidence="6">BZIP domain-containing protein</fullName>
    </recommendedName>
</protein>
<evidence type="ECO:0000256" key="2">
    <source>
        <dbReference type="ARBA" id="ARBA00023125"/>
    </source>
</evidence>
<evidence type="ECO:0000313" key="7">
    <source>
        <dbReference type="EMBL" id="CAH0107314.1"/>
    </source>
</evidence>
<organism evidence="7 8">
    <name type="scientific">Daphnia galeata</name>
    <dbReference type="NCBI Taxonomy" id="27404"/>
    <lineage>
        <taxon>Eukaryota</taxon>
        <taxon>Metazoa</taxon>
        <taxon>Ecdysozoa</taxon>
        <taxon>Arthropoda</taxon>
        <taxon>Crustacea</taxon>
        <taxon>Branchiopoda</taxon>
        <taxon>Diplostraca</taxon>
        <taxon>Cladocera</taxon>
        <taxon>Anomopoda</taxon>
        <taxon>Daphniidae</taxon>
        <taxon>Daphnia</taxon>
    </lineage>
</organism>
<dbReference type="OrthoDB" id="2596881at2759"/>
<dbReference type="Pfam" id="PF00170">
    <property type="entry name" value="bZIP_1"/>
    <property type="match status" value="1"/>
</dbReference>
<dbReference type="InterPro" id="IPR046347">
    <property type="entry name" value="bZIP_sf"/>
</dbReference>
<dbReference type="SMART" id="SM00338">
    <property type="entry name" value="BRLZ"/>
    <property type="match status" value="1"/>
</dbReference>
<comment type="caution">
    <text evidence="7">The sequence shown here is derived from an EMBL/GenBank/DDBJ whole genome shotgun (WGS) entry which is preliminary data.</text>
</comment>
<proteinExistence type="predicted"/>
<feature type="region of interest" description="Disordered" evidence="5">
    <location>
        <begin position="159"/>
        <end position="207"/>
    </location>
</feature>
<dbReference type="Gene3D" id="1.20.5.170">
    <property type="match status" value="1"/>
</dbReference>
<evidence type="ECO:0000256" key="4">
    <source>
        <dbReference type="SAM" id="Coils"/>
    </source>
</evidence>
<dbReference type="PROSITE" id="PS00036">
    <property type="entry name" value="BZIP_BASIC"/>
    <property type="match status" value="1"/>
</dbReference>
<dbReference type="SUPFAM" id="SSF57959">
    <property type="entry name" value="Leucine zipper domain"/>
    <property type="match status" value="1"/>
</dbReference>
<evidence type="ECO:0000256" key="5">
    <source>
        <dbReference type="SAM" id="MobiDB-lite"/>
    </source>
</evidence>
<dbReference type="InterPro" id="IPR004827">
    <property type="entry name" value="bZIP"/>
</dbReference>
<dbReference type="EMBL" id="CAKKLH010000268">
    <property type="protein sequence ID" value="CAH0107314.1"/>
    <property type="molecule type" value="Genomic_DNA"/>
</dbReference>
<feature type="domain" description="BZIP" evidence="6">
    <location>
        <begin position="186"/>
        <end position="249"/>
    </location>
</feature>
<feature type="compositionally biased region" description="Basic and acidic residues" evidence="5">
    <location>
        <begin position="164"/>
        <end position="178"/>
    </location>
</feature>
<dbReference type="CDD" id="cd14722">
    <property type="entry name" value="bZIP_ATF3"/>
    <property type="match status" value="1"/>
</dbReference>
<dbReference type="PANTHER" id="PTHR23351:SF24">
    <property type="entry name" value="ACTIVATING TRANSCRIPTION FACTOR 3-RELATED"/>
    <property type="match status" value="1"/>
</dbReference>
<evidence type="ECO:0000313" key="8">
    <source>
        <dbReference type="Proteomes" id="UP000789390"/>
    </source>
</evidence>
<evidence type="ECO:0000256" key="1">
    <source>
        <dbReference type="ARBA" id="ARBA00023015"/>
    </source>
</evidence>
<gene>
    <name evidence="7" type="ORF">DGAL_LOCUS10606</name>
</gene>
<keyword evidence="8" id="KW-1185">Reference proteome</keyword>
<dbReference type="InterPro" id="IPR000837">
    <property type="entry name" value="AP-1"/>
</dbReference>
<feature type="compositionally biased region" description="Low complexity" evidence="5">
    <location>
        <begin position="100"/>
        <end position="124"/>
    </location>
</feature>
<dbReference type="PROSITE" id="PS50217">
    <property type="entry name" value="BZIP"/>
    <property type="match status" value="1"/>
</dbReference>
<evidence type="ECO:0000256" key="3">
    <source>
        <dbReference type="ARBA" id="ARBA00023163"/>
    </source>
</evidence>
<name>A0A8J2WLI1_9CRUS</name>
<feature type="region of interest" description="Disordered" evidence="5">
    <location>
        <begin position="83"/>
        <end position="138"/>
    </location>
</feature>
<dbReference type="PANTHER" id="PTHR23351">
    <property type="entry name" value="FOS TRANSCRIPTION FACTOR-RELATED"/>
    <property type="match status" value="1"/>
</dbReference>
<dbReference type="AlphaFoldDB" id="A0A8J2WLI1"/>
<keyword evidence="2" id="KW-0238">DNA-binding</keyword>
<feature type="coiled-coil region" evidence="4">
    <location>
        <begin position="218"/>
        <end position="245"/>
    </location>
</feature>
<dbReference type="GO" id="GO:0000981">
    <property type="term" value="F:DNA-binding transcription factor activity, RNA polymerase II-specific"/>
    <property type="evidence" value="ECO:0007669"/>
    <property type="project" value="TreeGrafter"/>
</dbReference>